<gene>
    <name evidence="1" type="ORF">BYL167_LOCUS35235</name>
</gene>
<feature type="non-terminal residue" evidence="1">
    <location>
        <position position="1"/>
    </location>
</feature>
<reference evidence="1" key="1">
    <citation type="submission" date="2021-02" db="EMBL/GenBank/DDBJ databases">
        <authorList>
            <person name="Nowell W R."/>
        </authorList>
    </citation>
    <scope>NUCLEOTIDE SEQUENCE</scope>
</reference>
<dbReference type="EMBL" id="CAJOBH010073534">
    <property type="protein sequence ID" value="CAF4483291.1"/>
    <property type="molecule type" value="Genomic_DNA"/>
</dbReference>
<evidence type="ECO:0000313" key="2">
    <source>
        <dbReference type="Proteomes" id="UP000681967"/>
    </source>
</evidence>
<name>A0A8S2X8X8_9BILA</name>
<evidence type="ECO:0000313" key="1">
    <source>
        <dbReference type="EMBL" id="CAF4483291.1"/>
    </source>
</evidence>
<sequence>SDGGIGVKIETVSSTVDLYGISSDGAASVDMSGVK</sequence>
<dbReference type="AlphaFoldDB" id="A0A8S2X8X8"/>
<dbReference type="Proteomes" id="UP000681967">
    <property type="component" value="Unassembled WGS sequence"/>
</dbReference>
<organism evidence="1 2">
    <name type="scientific">Rotaria magnacalcarata</name>
    <dbReference type="NCBI Taxonomy" id="392030"/>
    <lineage>
        <taxon>Eukaryota</taxon>
        <taxon>Metazoa</taxon>
        <taxon>Spiralia</taxon>
        <taxon>Gnathifera</taxon>
        <taxon>Rotifera</taxon>
        <taxon>Eurotatoria</taxon>
        <taxon>Bdelloidea</taxon>
        <taxon>Philodinida</taxon>
        <taxon>Philodinidae</taxon>
        <taxon>Rotaria</taxon>
    </lineage>
</organism>
<accession>A0A8S2X8X8</accession>
<proteinExistence type="predicted"/>
<protein>
    <submittedName>
        <fullName evidence="1">Uncharacterized protein</fullName>
    </submittedName>
</protein>
<comment type="caution">
    <text evidence="1">The sequence shown here is derived from an EMBL/GenBank/DDBJ whole genome shotgun (WGS) entry which is preliminary data.</text>
</comment>